<dbReference type="GO" id="GO:1990351">
    <property type="term" value="C:transporter complex"/>
    <property type="evidence" value="ECO:0007669"/>
    <property type="project" value="TreeGrafter"/>
</dbReference>
<dbReference type="PANTHER" id="PTHR38098:SF1">
    <property type="entry name" value="LPS-ASSEMBLY LIPOPROTEIN LPTE"/>
    <property type="match status" value="1"/>
</dbReference>
<dbReference type="OrthoDB" id="5801564at2"/>
<accession>A0A2S0VW08</accession>
<sequence length="165" mass="18857">MLKSFQKSLTKLISLITLMSLVTSCGFQLRGSYEVPAFLKNICMDSRGDKLLRVEVKEQLVIGGINIDNPALCARLSIIDDKLERRTLSLFPNGQVAEYELIYSVVYLIEIGESQPRRFSVEILRDYQDNPDAVLAKNREMNLILKEMRKDAASRIVRQLASIRY</sequence>
<keyword evidence="3 6" id="KW-0564">Palmitate</keyword>
<reference evidence="7 8" key="1">
    <citation type="submission" date="2018-01" db="EMBL/GenBank/DDBJ databases">
        <title>Genome sequence of a Cantenovulum-like bacteria.</title>
        <authorList>
            <person name="Tan W.R."/>
            <person name="Lau N.-S."/>
            <person name="Go F."/>
            <person name="Amirul A.-A.A."/>
        </authorList>
    </citation>
    <scope>NUCLEOTIDE SEQUENCE [LARGE SCALE GENOMIC DNA]</scope>
    <source>
        <strain evidence="7 8">CCB-QB4</strain>
    </source>
</reference>
<evidence type="ECO:0000256" key="5">
    <source>
        <dbReference type="ARBA" id="ARBA00023288"/>
    </source>
</evidence>
<evidence type="ECO:0000256" key="2">
    <source>
        <dbReference type="ARBA" id="ARBA00023136"/>
    </source>
</evidence>
<dbReference type="EMBL" id="CP026604">
    <property type="protein sequence ID" value="AWB68290.1"/>
    <property type="molecule type" value="Genomic_DNA"/>
</dbReference>
<dbReference type="GO" id="GO:0043165">
    <property type="term" value="P:Gram-negative-bacterium-type cell outer membrane assembly"/>
    <property type="evidence" value="ECO:0007669"/>
    <property type="project" value="UniProtKB-UniRule"/>
</dbReference>
<gene>
    <name evidence="6" type="primary">lptE</name>
    <name evidence="7" type="ORF">C2869_18545</name>
</gene>
<keyword evidence="2 6" id="KW-0472">Membrane</keyword>
<organism evidence="7 8">
    <name type="scientific">Saccharobesus litoralis</name>
    <dbReference type="NCBI Taxonomy" id="2172099"/>
    <lineage>
        <taxon>Bacteria</taxon>
        <taxon>Pseudomonadati</taxon>
        <taxon>Pseudomonadota</taxon>
        <taxon>Gammaproteobacteria</taxon>
        <taxon>Alteromonadales</taxon>
        <taxon>Alteromonadaceae</taxon>
        <taxon>Saccharobesus</taxon>
    </lineage>
</organism>
<name>A0A2S0VW08_9ALTE</name>
<keyword evidence="4 6" id="KW-0998">Cell outer membrane</keyword>
<dbReference type="GO" id="GO:0015920">
    <property type="term" value="P:lipopolysaccharide transport"/>
    <property type="evidence" value="ECO:0007669"/>
    <property type="project" value="TreeGrafter"/>
</dbReference>
<comment type="subunit">
    <text evidence="6">Component of the lipopolysaccharide transport and assembly complex. Interacts with LptD.</text>
</comment>
<dbReference type="GO" id="GO:0001530">
    <property type="term" value="F:lipopolysaccharide binding"/>
    <property type="evidence" value="ECO:0007669"/>
    <property type="project" value="TreeGrafter"/>
</dbReference>
<evidence type="ECO:0000313" key="8">
    <source>
        <dbReference type="Proteomes" id="UP000244441"/>
    </source>
</evidence>
<keyword evidence="1 6" id="KW-0732">Signal</keyword>
<comment type="function">
    <text evidence="6">Together with LptD, is involved in the assembly of lipopolysaccharide (LPS) at the surface of the outer membrane. Required for the proper assembly of LptD. Binds LPS and may serve as the LPS recognition site at the outer membrane.</text>
</comment>
<dbReference type="HAMAP" id="MF_01186">
    <property type="entry name" value="LPS_assembly_LptE"/>
    <property type="match status" value="1"/>
</dbReference>
<dbReference type="Pfam" id="PF04390">
    <property type="entry name" value="LptE"/>
    <property type="match status" value="1"/>
</dbReference>
<comment type="subcellular location">
    <subcellularLocation>
        <location evidence="6">Cell outer membrane</location>
        <topology evidence="6">Lipid-anchor</topology>
    </subcellularLocation>
</comment>
<dbReference type="PROSITE" id="PS51257">
    <property type="entry name" value="PROKAR_LIPOPROTEIN"/>
    <property type="match status" value="1"/>
</dbReference>
<evidence type="ECO:0000313" key="7">
    <source>
        <dbReference type="EMBL" id="AWB68290.1"/>
    </source>
</evidence>
<keyword evidence="5 6" id="KW-0449">Lipoprotein</keyword>
<dbReference type="InterPro" id="IPR007485">
    <property type="entry name" value="LPS_assembly_LptE"/>
</dbReference>
<dbReference type="Gene3D" id="3.30.160.150">
    <property type="entry name" value="Lipoprotein like domain"/>
    <property type="match status" value="1"/>
</dbReference>
<evidence type="ECO:0000256" key="3">
    <source>
        <dbReference type="ARBA" id="ARBA00023139"/>
    </source>
</evidence>
<dbReference type="RefSeq" id="WP_108604354.1">
    <property type="nucleotide sequence ID" value="NZ_CP026604.1"/>
</dbReference>
<protein>
    <recommendedName>
        <fullName evidence="6">LPS-assembly lipoprotein LptE</fullName>
    </recommendedName>
</protein>
<keyword evidence="8" id="KW-1185">Reference proteome</keyword>
<dbReference type="AlphaFoldDB" id="A0A2S0VW08"/>
<proteinExistence type="inferred from homology"/>
<dbReference type="KEGG" id="cate:C2869_18545"/>
<evidence type="ECO:0000256" key="6">
    <source>
        <dbReference type="HAMAP-Rule" id="MF_01186"/>
    </source>
</evidence>
<dbReference type="GO" id="GO:0009279">
    <property type="term" value="C:cell outer membrane"/>
    <property type="evidence" value="ECO:0007669"/>
    <property type="project" value="UniProtKB-SubCell"/>
</dbReference>
<evidence type="ECO:0000256" key="4">
    <source>
        <dbReference type="ARBA" id="ARBA00023237"/>
    </source>
</evidence>
<dbReference type="PANTHER" id="PTHR38098">
    <property type="entry name" value="LPS-ASSEMBLY LIPOPROTEIN LPTE"/>
    <property type="match status" value="1"/>
</dbReference>
<evidence type="ECO:0000256" key="1">
    <source>
        <dbReference type="ARBA" id="ARBA00022729"/>
    </source>
</evidence>
<dbReference type="Proteomes" id="UP000244441">
    <property type="component" value="Chromosome"/>
</dbReference>
<comment type="similarity">
    <text evidence="6">Belongs to the LptE lipoprotein family.</text>
</comment>